<reference evidence="4 5" key="1">
    <citation type="journal article" date="2019" name="Plant Biotechnol. J.">
        <title>The red bayberry genome and genetic basis of sex determination.</title>
        <authorList>
            <person name="Jia H.M."/>
            <person name="Jia H.J."/>
            <person name="Cai Q.L."/>
            <person name="Wang Y."/>
            <person name="Zhao H.B."/>
            <person name="Yang W.F."/>
            <person name="Wang G.Y."/>
            <person name="Li Y.H."/>
            <person name="Zhan D.L."/>
            <person name="Shen Y.T."/>
            <person name="Niu Q.F."/>
            <person name="Chang L."/>
            <person name="Qiu J."/>
            <person name="Zhao L."/>
            <person name="Xie H.B."/>
            <person name="Fu W.Y."/>
            <person name="Jin J."/>
            <person name="Li X.W."/>
            <person name="Jiao Y."/>
            <person name="Zhou C.C."/>
            <person name="Tu T."/>
            <person name="Chai C.Y."/>
            <person name="Gao J.L."/>
            <person name="Fan L.J."/>
            <person name="van de Weg E."/>
            <person name="Wang J.Y."/>
            <person name="Gao Z.S."/>
        </authorList>
    </citation>
    <scope>NUCLEOTIDE SEQUENCE [LARGE SCALE GENOMIC DNA]</scope>
    <source>
        <tissue evidence="4">Leaves</tissue>
    </source>
</reference>
<dbReference type="Proteomes" id="UP000516437">
    <property type="component" value="Unassembled WGS sequence"/>
</dbReference>
<dbReference type="Pfam" id="PF01582">
    <property type="entry name" value="TIR"/>
    <property type="match status" value="1"/>
</dbReference>
<keyword evidence="1" id="KW-0520">NAD</keyword>
<dbReference type="Gene3D" id="3.40.50.10140">
    <property type="entry name" value="Toll/interleukin-1 receptor homology (TIR) domain"/>
    <property type="match status" value="1"/>
</dbReference>
<dbReference type="AlphaFoldDB" id="A0A6A1WS79"/>
<accession>A0A6A1WS79</accession>
<evidence type="ECO:0000256" key="2">
    <source>
        <dbReference type="SAM" id="MobiDB-lite"/>
    </source>
</evidence>
<dbReference type="GO" id="GO:0007165">
    <property type="term" value="P:signal transduction"/>
    <property type="evidence" value="ECO:0007669"/>
    <property type="project" value="InterPro"/>
</dbReference>
<dbReference type="InterPro" id="IPR035897">
    <property type="entry name" value="Toll_tir_struct_dom_sf"/>
</dbReference>
<protein>
    <submittedName>
        <fullName evidence="4">TMV resistance protein N</fullName>
    </submittedName>
</protein>
<proteinExistence type="predicted"/>
<dbReference type="PANTHER" id="PTHR32009">
    <property type="entry name" value="TMV RESISTANCE PROTEIN N-LIKE"/>
    <property type="match status" value="1"/>
</dbReference>
<keyword evidence="5" id="KW-1185">Reference proteome</keyword>
<dbReference type="EMBL" id="RXIC02000010">
    <property type="protein sequence ID" value="KAB1228175.1"/>
    <property type="molecule type" value="Genomic_DNA"/>
</dbReference>
<gene>
    <name evidence="4" type="ORF">CJ030_MR5G027065</name>
</gene>
<dbReference type="PANTHER" id="PTHR32009:SF152">
    <property type="entry name" value="NEUTRAL_ALKALINE INVERTASE"/>
    <property type="match status" value="1"/>
</dbReference>
<dbReference type="PROSITE" id="PS50104">
    <property type="entry name" value="TIR"/>
    <property type="match status" value="1"/>
</dbReference>
<feature type="compositionally biased region" description="Polar residues" evidence="2">
    <location>
        <begin position="56"/>
        <end position="65"/>
    </location>
</feature>
<evidence type="ECO:0000313" key="4">
    <source>
        <dbReference type="EMBL" id="KAB1228175.1"/>
    </source>
</evidence>
<feature type="domain" description="TIR" evidence="3">
    <location>
        <begin position="71"/>
        <end position="166"/>
    </location>
</feature>
<feature type="region of interest" description="Disordered" evidence="2">
    <location>
        <begin position="1"/>
        <end position="65"/>
    </location>
</feature>
<dbReference type="InterPro" id="IPR000157">
    <property type="entry name" value="TIR_dom"/>
</dbReference>
<evidence type="ECO:0000256" key="1">
    <source>
        <dbReference type="ARBA" id="ARBA00023027"/>
    </source>
</evidence>
<sequence length="166" mass="18868">MDNHGGKTTTATRSLKRKLDPESEDQHEERKVLVVEHRNKDVESNSTTRSTSFSTAAQIPPSTSKPCSNRWNYDVFLSFRGEDTRKSFTDHLYSALVKAGIRTFRDDDELRRGENISTELLNAIRGSRISIAVFSKGYASSRWCLDELVEILRCRNQRPNSASSIL</sequence>
<organism evidence="4 5">
    <name type="scientific">Morella rubra</name>
    <name type="common">Chinese bayberry</name>
    <dbReference type="NCBI Taxonomy" id="262757"/>
    <lineage>
        <taxon>Eukaryota</taxon>
        <taxon>Viridiplantae</taxon>
        <taxon>Streptophyta</taxon>
        <taxon>Embryophyta</taxon>
        <taxon>Tracheophyta</taxon>
        <taxon>Spermatophyta</taxon>
        <taxon>Magnoliopsida</taxon>
        <taxon>eudicotyledons</taxon>
        <taxon>Gunneridae</taxon>
        <taxon>Pentapetalae</taxon>
        <taxon>rosids</taxon>
        <taxon>fabids</taxon>
        <taxon>Fagales</taxon>
        <taxon>Myricaceae</taxon>
        <taxon>Morella</taxon>
    </lineage>
</organism>
<name>A0A6A1WS79_9ROSI</name>
<feature type="compositionally biased region" description="Basic and acidic residues" evidence="2">
    <location>
        <begin position="27"/>
        <end position="43"/>
    </location>
</feature>
<evidence type="ECO:0000313" key="5">
    <source>
        <dbReference type="Proteomes" id="UP000516437"/>
    </source>
</evidence>
<evidence type="ECO:0000259" key="3">
    <source>
        <dbReference type="PROSITE" id="PS50104"/>
    </source>
</evidence>
<dbReference type="SMART" id="SM00255">
    <property type="entry name" value="TIR"/>
    <property type="match status" value="1"/>
</dbReference>
<feature type="compositionally biased region" description="Polar residues" evidence="2">
    <location>
        <begin position="1"/>
        <end position="13"/>
    </location>
</feature>
<dbReference type="OrthoDB" id="1678688at2759"/>
<feature type="compositionally biased region" description="Low complexity" evidence="2">
    <location>
        <begin position="44"/>
        <end position="55"/>
    </location>
</feature>
<comment type="caution">
    <text evidence="4">The sequence shown here is derived from an EMBL/GenBank/DDBJ whole genome shotgun (WGS) entry which is preliminary data.</text>
</comment>
<dbReference type="SUPFAM" id="SSF52200">
    <property type="entry name" value="Toll/Interleukin receptor TIR domain"/>
    <property type="match status" value="1"/>
</dbReference>